<keyword evidence="2" id="KW-1185">Reference proteome</keyword>
<gene>
    <name evidence="1" type="ORF">SAMN02927928_2957</name>
</gene>
<dbReference type="Proteomes" id="UP000199150">
    <property type="component" value="Unassembled WGS sequence"/>
</dbReference>
<dbReference type="InterPro" id="IPR045617">
    <property type="entry name" value="DUF6445"/>
</dbReference>
<accession>A0A1G4STS9</accession>
<proteinExistence type="predicted"/>
<evidence type="ECO:0000313" key="2">
    <source>
        <dbReference type="Proteomes" id="UP000199150"/>
    </source>
</evidence>
<reference evidence="2" key="1">
    <citation type="submission" date="2016-10" db="EMBL/GenBank/DDBJ databases">
        <authorList>
            <person name="Varghese N."/>
            <person name="Submissions S."/>
        </authorList>
    </citation>
    <scope>NUCLEOTIDE SEQUENCE [LARGE SCALE GENOMIC DNA]</scope>
    <source>
        <strain evidence="2">CGMCC 1.3431</strain>
    </source>
</reference>
<evidence type="ECO:0000313" key="1">
    <source>
        <dbReference type="EMBL" id="SCW72592.1"/>
    </source>
</evidence>
<dbReference type="RefSeq" id="WP_090649585.1">
    <property type="nucleotide sequence ID" value="NZ_CBCRYE010000003.1"/>
</dbReference>
<name>A0A1G4STS9_9CAUL</name>
<organism evidence="1 2">
    <name type="scientific">Asticcacaulis taihuensis</name>
    <dbReference type="NCBI Taxonomy" id="260084"/>
    <lineage>
        <taxon>Bacteria</taxon>
        <taxon>Pseudomonadati</taxon>
        <taxon>Pseudomonadota</taxon>
        <taxon>Alphaproteobacteria</taxon>
        <taxon>Caulobacterales</taxon>
        <taxon>Caulobacteraceae</taxon>
        <taxon>Asticcacaulis</taxon>
    </lineage>
</organism>
<dbReference type="EMBL" id="FMTS01000005">
    <property type="protein sequence ID" value="SCW72592.1"/>
    <property type="molecule type" value="Genomic_DNA"/>
</dbReference>
<dbReference type="STRING" id="260084.SAMN02927928_2957"/>
<dbReference type="AlphaFoldDB" id="A0A1G4STS9"/>
<protein>
    <submittedName>
        <fullName evidence="1">Uncharacterized protein</fullName>
    </submittedName>
</protein>
<dbReference type="Pfam" id="PF20043">
    <property type="entry name" value="DUF6445"/>
    <property type="match status" value="1"/>
</dbReference>
<sequence>MSAADLVIQINPAARVQLRHYGEELHPLIVIDDVLLNPEQLVEAAAQTSFSAPEATFYPGLNAPLPPAYLQTLLPILRPSLMRAFDIGDGRLLSRAFFALSTLPAEEMQPLQKIPHYDQPDPRCLAMVHYLGRDQAGGTGFFRHIPTGFESIDRTRREAYMAMVASELDALGDRLTGYTGPDTPNYELLETVAPKFNRLVIYCSHVLHCALFDGARLTDNPRTGRLTANSFFTPVRAA</sequence>
<dbReference type="OrthoDB" id="7630206at2"/>